<keyword evidence="4" id="KW-1185">Reference proteome</keyword>
<dbReference type="EMBL" id="CAAHFG010000002">
    <property type="protein sequence ID" value="VGO15102.1"/>
    <property type="molecule type" value="Genomic_DNA"/>
</dbReference>
<proteinExistence type="predicted"/>
<evidence type="ECO:0000259" key="2">
    <source>
        <dbReference type="Pfam" id="PF05598"/>
    </source>
</evidence>
<dbReference type="Pfam" id="PF05598">
    <property type="entry name" value="DUF772"/>
    <property type="match status" value="1"/>
</dbReference>
<protein>
    <recommendedName>
        <fullName evidence="2">Transposase InsH N-terminal domain-containing protein</fullName>
    </recommendedName>
</protein>
<evidence type="ECO:0000256" key="1">
    <source>
        <dbReference type="SAM" id="MobiDB-lite"/>
    </source>
</evidence>
<dbReference type="AlphaFoldDB" id="A0A6C2U4W6"/>
<feature type="region of interest" description="Disordered" evidence="1">
    <location>
        <begin position="130"/>
        <end position="154"/>
    </location>
</feature>
<evidence type="ECO:0000313" key="3">
    <source>
        <dbReference type="EMBL" id="VGO15102.1"/>
    </source>
</evidence>
<gene>
    <name evidence="3" type="ORF">PDESU_03682</name>
</gene>
<feature type="domain" description="Transposase InsH N-terminal" evidence="2">
    <location>
        <begin position="19"/>
        <end position="110"/>
    </location>
</feature>
<dbReference type="RefSeq" id="WP_136080703.1">
    <property type="nucleotide sequence ID" value="NZ_CAAHFG010000002.1"/>
</dbReference>
<dbReference type="InterPro" id="IPR008490">
    <property type="entry name" value="Transposase_InsH_N"/>
</dbReference>
<dbReference type="PANTHER" id="PTHR33408">
    <property type="entry name" value="TRANSPOSASE"/>
    <property type="match status" value="1"/>
</dbReference>
<name>A0A6C2U4W6_PONDE</name>
<dbReference type="Proteomes" id="UP000366872">
    <property type="component" value="Unassembled WGS sequence"/>
</dbReference>
<reference evidence="3 4" key="1">
    <citation type="submission" date="2019-04" db="EMBL/GenBank/DDBJ databases">
        <authorList>
            <person name="Van Vliet M D."/>
        </authorList>
    </citation>
    <scope>NUCLEOTIDE SEQUENCE [LARGE SCALE GENOMIC DNA]</scope>
    <source>
        <strain evidence="3 4">F1</strain>
    </source>
</reference>
<organism evidence="3 4">
    <name type="scientific">Pontiella desulfatans</name>
    <dbReference type="NCBI Taxonomy" id="2750659"/>
    <lineage>
        <taxon>Bacteria</taxon>
        <taxon>Pseudomonadati</taxon>
        <taxon>Kiritimatiellota</taxon>
        <taxon>Kiritimatiellia</taxon>
        <taxon>Kiritimatiellales</taxon>
        <taxon>Pontiellaceae</taxon>
        <taxon>Pontiella</taxon>
    </lineage>
</organism>
<accession>A0A6C2U4W6</accession>
<sequence length="154" mass="17833">MATRLKNLDRDTPMLLPPDLRDWIPENHIVHFLIDAVDRLPAEYFSTNCRGTGDEQYPPRMMLTLLIYCYATGRFSSRVIEDATHSDVVVRYICGGSLHPDHDTLCTFRRKNRELFEKAFVEVLLMAQETPPGSRRSARHQDQGQRQQTCGRQL</sequence>
<feature type="compositionally biased region" description="Polar residues" evidence="1">
    <location>
        <begin position="144"/>
        <end position="154"/>
    </location>
</feature>
<evidence type="ECO:0000313" key="4">
    <source>
        <dbReference type="Proteomes" id="UP000366872"/>
    </source>
</evidence>